<comment type="subunit">
    <text evidence="4">Binds to mitochondrial small subunit 15S rRNA.</text>
</comment>
<evidence type="ECO:0000256" key="4">
    <source>
        <dbReference type="ARBA" id="ARBA00044511"/>
    </source>
</evidence>
<dbReference type="Pfam" id="PF13041">
    <property type="entry name" value="PPR_2"/>
    <property type="match status" value="1"/>
</dbReference>
<dbReference type="OrthoDB" id="747253at2759"/>
<feature type="repeat" description="PPR" evidence="5">
    <location>
        <begin position="136"/>
        <end position="172"/>
    </location>
</feature>
<name>A0A6G1KK92_9PLEO</name>
<dbReference type="InterPro" id="IPR002885">
    <property type="entry name" value="PPR_rpt"/>
</dbReference>
<gene>
    <name evidence="7" type="ORF">K504DRAFT_350411</name>
</gene>
<comment type="function">
    <text evidence="3">Regulates mitochondrial small subunit maturation by controlling 15S rRNA 5'-end processing. Localizes to the 5' precursor of the 15S rRNA in a position that is subsequently occupied by mS47 in the mature yeast mtSSU. Uses structure and sequence-specific RNA recognition, binding to a single-stranded region of the precursor and specifically recognizing bases -6 to -1. The exchange of Ccm1 for mS47 is coupled to the irreversible removal of precursor rRNA that is accompanied by conformational changes of the mitoribosomal proteins uS5m and mS26. These conformational changes signal completion of 5'-end rRNA processing through protection of the mature 5'-end of the 15S rRNA and stabilization of mS47. The removal of the 5' precursor together with the dissociation of Ccm1 may be catalyzed by the 5'-3' exoribonuclease Pet127. Involved in the specific removal of group I introns in mitochondrial encoded transcripts.</text>
</comment>
<keyword evidence="8" id="KW-1185">Reference proteome</keyword>
<feature type="repeat" description="PPR" evidence="5">
    <location>
        <begin position="350"/>
        <end position="384"/>
    </location>
</feature>
<accession>A0A6G1KK92</accession>
<dbReference type="PROSITE" id="PS51375">
    <property type="entry name" value="PPR"/>
    <property type="match status" value="3"/>
</dbReference>
<evidence type="ECO:0000256" key="5">
    <source>
        <dbReference type="PROSITE-ProRule" id="PRU00708"/>
    </source>
</evidence>
<dbReference type="PANTHER" id="PTHR47936:SF1">
    <property type="entry name" value="PENTATRICOPEPTIDE REPEAT-CONTAINING PROTEIN GUN1, CHLOROPLASTIC"/>
    <property type="match status" value="1"/>
</dbReference>
<protein>
    <recommendedName>
        <fullName evidence="6">Pentatricopeptide repeat-containing protein-mitochondrial domain-containing protein</fullName>
    </recommendedName>
</protein>
<sequence>MLARPIVQDGLWRCLCPIFPSAQKVFSKATIRDRRLRAASFKPQFRAFNGAPEPSIDPSIDPSSSKTPYLSPAGFGVHGRHLPRDSLTPSSQTPALHLLSTADLYERLRKEGAAGKYDHVQNLLQILVKDRREKPNAQMYAAVLHSFCDSHHGTAGKVRKVLDEMKEMGIELDGRGCHCVLEALAVHPDYLLRAEVLEYMRERWYNLTDRGHNMVVAGYLRERNFEQALEKIADMISKRVVVEPWLWDKTMWLLLDYGEIEEAYQTLLTRQSYGAGKLSNALWSYFMDCAASVHNYDAVNTIWQSQVIPGYVKIGTAACLNILTLAGRKGDVKLATDVFRVLSDRDNLFDVHTYEGLMEAYLTASDLSSALSVVIIMHESGLKVTSDNLSPIYFFMTMGPDYTRPMEAFKLLQMFESQGRKIPVAAVNSCLQASVHLENLEEAIEIYKVLHTVVKTGPNTATFNILLQGCHKAGRKELAMFLASEMTQLGLQPDKLTYDRLAITCMYVGDLQDAMLYYEEMTSQNFVMRRGTFDFLIRMGVKEGDSRTPAVLRHMIEAGFTPHPELVNSVKERFE</sequence>
<dbReference type="EMBL" id="MU005765">
    <property type="protein sequence ID" value="KAF2713210.1"/>
    <property type="molecule type" value="Genomic_DNA"/>
</dbReference>
<dbReference type="Pfam" id="PF13812">
    <property type="entry name" value="PPR_3"/>
    <property type="match status" value="1"/>
</dbReference>
<dbReference type="InterPro" id="IPR057027">
    <property type="entry name" value="TPR_mt"/>
</dbReference>
<dbReference type="InterPro" id="IPR011990">
    <property type="entry name" value="TPR-like_helical_dom_sf"/>
</dbReference>
<dbReference type="Gene3D" id="1.25.40.10">
    <property type="entry name" value="Tetratricopeptide repeat domain"/>
    <property type="match status" value="3"/>
</dbReference>
<feature type="non-terminal residue" evidence="7">
    <location>
        <position position="575"/>
    </location>
</feature>
<keyword evidence="2" id="KW-0677">Repeat</keyword>
<feature type="repeat" description="PPR" evidence="5">
    <location>
        <begin position="459"/>
        <end position="493"/>
    </location>
</feature>
<reference evidence="7" key="1">
    <citation type="journal article" date="2020" name="Stud. Mycol.">
        <title>101 Dothideomycetes genomes: a test case for predicting lifestyles and emergence of pathogens.</title>
        <authorList>
            <person name="Haridas S."/>
            <person name="Albert R."/>
            <person name="Binder M."/>
            <person name="Bloem J."/>
            <person name="Labutti K."/>
            <person name="Salamov A."/>
            <person name="Andreopoulos B."/>
            <person name="Baker S."/>
            <person name="Barry K."/>
            <person name="Bills G."/>
            <person name="Bluhm B."/>
            <person name="Cannon C."/>
            <person name="Castanera R."/>
            <person name="Culley D."/>
            <person name="Daum C."/>
            <person name="Ezra D."/>
            <person name="Gonzalez J."/>
            <person name="Henrissat B."/>
            <person name="Kuo A."/>
            <person name="Liang C."/>
            <person name="Lipzen A."/>
            <person name="Lutzoni F."/>
            <person name="Magnuson J."/>
            <person name="Mondo S."/>
            <person name="Nolan M."/>
            <person name="Ohm R."/>
            <person name="Pangilinan J."/>
            <person name="Park H.-J."/>
            <person name="Ramirez L."/>
            <person name="Alfaro M."/>
            <person name="Sun H."/>
            <person name="Tritt A."/>
            <person name="Yoshinaga Y."/>
            <person name="Zwiers L.-H."/>
            <person name="Turgeon B."/>
            <person name="Goodwin S."/>
            <person name="Spatafora J."/>
            <person name="Crous P."/>
            <person name="Grigoriev I."/>
        </authorList>
    </citation>
    <scope>NUCLEOTIDE SEQUENCE</scope>
    <source>
        <strain evidence="7">CBS 279.74</strain>
    </source>
</reference>
<comment type="similarity">
    <text evidence="1">Belongs to the CCM1 family.</text>
</comment>
<evidence type="ECO:0000313" key="8">
    <source>
        <dbReference type="Proteomes" id="UP000799428"/>
    </source>
</evidence>
<dbReference type="Pfam" id="PF23276">
    <property type="entry name" value="TPR_24"/>
    <property type="match status" value="1"/>
</dbReference>
<organism evidence="7 8">
    <name type="scientific">Pleomassaria siparia CBS 279.74</name>
    <dbReference type="NCBI Taxonomy" id="1314801"/>
    <lineage>
        <taxon>Eukaryota</taxon>
        <taxon>Fungi</taxon>
        <taxon>Dikarya</taxon>
        <taxon>Ascomycota</taxon>
        <taxon>Pezizomycotina</taxon>
        <taxon>Dothideomycetes</taxon>
        <taxon>Pleosporomycetidae</taxon>
        <taxon>Pleosporales</taxon>
        <taxon>Pleomassariaceae</taxon>
        <taxon>Pleomassaria</taxon>
    </lineage>
</organism>
<proteinExistence type="inferred from homology"/>
<dbReference type="Proteomes" id="UP000799428">
    <property type="component" value="Unassembled WGS sequence"/>
</dbReference>
<evidence type="ECO:0000313" key="7">
    <source>
        <dbReference type="EMBL" id="KAF2713210.1"/>
    </source>
</evidence>
<feature type="domain" description="Pentatricopeptide repeat-containing protein-mitochondrial" evidence="6">
    <location>
        <begin position="318"/>
        <end position="448"/>
    </location>
</feature>
<evidence type="ECO:0000256" key="3">
    <source>
        <dbReference type="ARBA" id="ARBA00044493"/>
    </source>
</evidence>
<evidence type="ECO:0000256" key="1">
    <source>
        <dbReference type="ARBA" id="ARBA00006192"/>
    </source>
</evidence>
<dbReference type="AlphaFoldDB" id="A0A6G1KK92"/>
<dbReference type="PANTHER" id="PTHR47936">
    <property type="entry name" value="PPR_LONG DOMAIN-CONTAINING PROTEIN"/>
    <property type="match status" value="1"/>
</dbReference>
<evidence type="ECO:0000259" key="6">
    <source>
        <dbReference type="Pfam" id="PF23276"/>
    </source>
</evidence>
<evidence type="ECO:0000256" key="2">
    <source>
        <dbReference type="ARBA" id="ARBA00022737"/>
    </source>
</evidence>